<organism evidence="5">
    <name type="scientific">Picea glauca</name>
    <name type="common">White spruce</name>
    <name type="synonym">Pinus glauca</name>
    <dbReference type="NCBI Taxonomy" id="3330"/>
    <lineage>
        <taxon>Eukaryota</taxon>
        <taxon>Viridiplantae</taxon>
        <taxon>Streptophyta</taxon>
        <taxon>Embryophyta</taxon>
        <taxon>Tracheophyta</taxon>
        <taxon>Spermatophyta</taxon>
        <taxon>Pinopsida</taxon>
        <taxon>Pinidae</taxon>
        <taxon>Conifers I</taxon>
        <taxon>Pinales</taxon>
        <taxon>Pinaceae</taxon>
        <taxon>Picea</taxon>
    </lineage>
</organism>
<sequence>MLPMTMVSKLRWTHWSRSCISTNDGVVAVIMIPICWSMSIFLIGSPGDLLHGPQAGVDWHTRYKIALGAAQGQAYLHHDYVPYIVQKDMKYSNILLDEDYGAHVADFWCCKNRVVAGGTILCLQLLGLVAT</sequence>
<evidence type="ECO:0000256" key="1">
    <source>
        <dbReference type="ARBA" id="ARBA00022614"/>
    </source>
</evidence>
<proteinExistence type="predicted"/>
<dbReference type="InterPro" id="IPR000719">
    <property type="entry name" value="Prot_kinase_dom"/>
</dbReference>
<geneLocation type="mitochondrion" evidence="5"/>
<dbReference type="InterPro" id="IPR050647">
    <property type="entry name" value="Plant_LRR-RLKs"/>
</dbReference>
<dbReference type="InterPro" id="IPR011009">
    <property type="entry name" value="Kinase-like_dom_sf"/>
</dbReference>
<dbReference type="PANTHER" id="PTHR48056:SF26">
    <property type="entry name" value="MDIS1-INTERACTING RECEPTOR LIKE KINASE 1"/>
    <property type="match status" value="1"/>
</dbReference>
<accession>A0A101LX25</accession>
<keyword evidence="1" id="KW-0433">Leucine-rich repeat</keyword>
<evidence type="ECO:0000259" key="4">
    <source>
        <dbReference type="PROSITE" id="PS50011"/>
    </source>
</evidence>
<dbReference type="PROSITE" id="PS50011">
    <property type="entry name" value="PROTEIN_KINASE_DOM"/>
    <property type="match status" value="1"/>
</dbReference>
<dbReference type="Gene3D" id="1.10.510.10">
    <property type="entry name" value="Transferase(Phosphotransferase) domain 1"/>
    <property type="match status" value="1"/>
</dbReference>
<reference evidence="5" key="1">
    <citation type="journal article" date="2015" name="Genome Biol. Evol.">
        <title>Organellar Genomes of White Spruce (Picea glauca): Assembly and Annotation.</title>
        <authorList>
            <person name="Jackman S.D."/>
            <person name="Warren R.L."/>
            <person name="Gibb E.A."/>
            <person name="Vandervalk B.P."/>
            <person name="Mohamadi H."/>
            <person name="Chu J."/>
            <person name="Raymond A."/>
            <person name="Pleasance S."/>
            <person name="Coope R."/>
            <person name="Wildung M.R."/>
            <person name="Ritland C.E."/>
            <person name="Bousquet J."/>
            <person name="Jones S.J."/>
            <person name="Bohlmann J."/>
            <person name="Birol I."/>
        </authorList>
    </citation>
    <scope>NUCLEOTIDE SEQUENCE [LARGE SCALE GENOMIC DNA]</scope>
    <source>
        <tissue evidence="5">Flushing bud</tissue>
    </source>
</reference>
<keyword evidence="3" id="KW-0325">Glycoprotein</keyword>
<keyword evidence="5" id="KW-0496">Mitochondrion</keyword>
<dbReference type="SUPFAM" id="SSF56112">
    <property type="entry name" value="Protein kinase-like (PK-like)"/>
    <property type="match status" value="1"/>
</dbReference>
<dbReference type="AlphaFoldDB" id="A0A101LX25"/>
<dbReference type="GO" id="GO:0033612">
    <property type="term" value="F:receptor serine/threonine kinase binding"/>
    <property type="evidence" value="ECO:0007669"/>
    <property type="project" value="TreeGrafter"/>
</dbReference>
<keyword evidence="2" id="KW-0677">Repeat</keyword>
<evidence type="ECO:0000256" key="2">
    <source>
        <dbReference type="ARBA" id="ARBA00022737"/>
    </source>
</evidence>
<name>A0A101LX25_PICGL</name>
<comment type="caution">
    <text evidence="5">The sequence shown here is derived from an EMBL/GenBank/DDBJ whole genome shotgun (WGS) entry which is preliminary data.</text>
</comment>
<dbReference type="PANTHER" id="PTHR48056">
    <property type="entry name" value="LRR RECEPTOR-LIKE SERINE/THREONINE-PROTEIN KINASE-RELATED"/>
    <property type="match status" value="1"/>
</dbReference>
<gene>
    <name evidence="5" type="ORF">ABT39_MTgene6375</name>
</gene>
<evidence type="ECO:0000256" key="3">
    <source>
        <dbReference type="ARBA" id="ARBA00023180"/>
    </source>
</evidence>
<evidence type="ECO:0000313" key="5">
    <source>
        <dbReference type="EMBL" id="KUM46920.1"/>
    </source>
</evidence>
<feature type="domain" description="Protein kinase" evidence="4">
    <location>
        <begin position="1"/>
        <end position="131"/>
    </location>
</feature>
<dbReference type="GO" id="GO:0004672">
    <property type="term" value="F:protein kinase activity"/>
    <property type="evidence" value="ECO:0007669"/>
    <property type="project" value="InterPro"/>
</dbReference>
<dbReference type="GO" id="GO:0005524">
    <property type="term" value="F:ATP binding"/>
    <property type="evidence" value="ECO:0007669"/>
    <property type="project" value="InterPro"/>
</dbReference>
<dbReference type="EMBL" id="LKAM01000009">
    <property type="protein sequence ID" value="KUM46920.1"/>
    <property type="molecule type" value="Genomic_DNA"/>
</dbReference>
<protein>
    <recommendedName>
        <fullName evidence="4">Protein kinase domain-containing protein</fullName>
    </recommendedName>
</protein>